<dbReference type="InterPro" id="IPR036396">
    <property type="entry name" value="Cyt_P450_sf"/>
</dbReference>
<keyword evidence="13" id="KW-1185">Reference proteome</keyword>
<evidence type="ECO:0000256" key="11">
    <source>
        <dbReference type="RuleBase" id="RU000461"/>
    </source>
</evidence>
<dbReference type="Pfam" id="PF00067">
    <property type="entry name" value="p450"/>
    <property type="match status" value="1"/>
</dbReference>
<comment type="similarity">
    <text evidence="2 11">Belongs to the cytochrome P450 family.</text>
</comment>
<keyword evidence="8 11" id="KW-0408">Iron</keyword>
<name>A0ABS8T8E2_DATST</name>
<evidence type="ECO:0000256" key="2">
    <source>
        <dbReference type="ARBA" id="ARBA00010617"/>
    </source>
</evidence>
<dbReference type="PROSITE" id="PS00086">
    <property type="entry name" value="CYTOCHROME_P450"/>
    <property type="match status" value="1"/>
</dbReference>
<evidence type="ECO:0000256" key="10">
    <source>
        <dbReference type="ARBA" id="ARBA00023136"/>
    </source>
</evidence>
<dbReference type="EMBL" id="JACEIK010001209">
    <property type="protein sequence ID" value="MCD7467211.1"/>
    <property type="molecule type" value="Genomic_DNA"/>
</dbReference>
<keyword evidence="5 11" id="KW-0479">Metal-binding</keyword>
<gene>
    <name evidence="12" type="ORF">HAX54_004503</name>
</gene>
<dbReference type="SUPFAM" id="SSF48264">
    <property type="entry name" value="Cytochrome P450"/>
    <property type="match status" value="1"/>
</dbReference>
<keyword evidence="3 11" id="KW-0349">Heme</keyword>
<evidence type="ECO:0000313" key="12">
    <source>
        <dbReference type="EMBL" id="MCD7467211.1"/>
    </source>
</evidence>
<proteinExistence type="inferred from homology"/>
<evidence type="ECO:0000313" key="13">
    <source>
        <dbReference type="Proteomes" id="UP000823775"/>
    </source>
</evidence>
<organism evidence="12 13">
    <name type="scientific">Datura stramonium</name>
    <name type="common">Jimsonweed</name>
    <name type="synonym">Common thornapple</name>
    <dbReference type="NCBI Taxonomy" id="4076"/>
    <lineage>
        <taxon>Eukaryota</taxon>
        <taxon>Viridiplantae</taxon>
        <taxon>Streptophyta</taxon>
        <taxon>Embryophyta</taxon>
        <taxon>Tracheophyta</taxon>
        <taxon>Spermatophyta</taxon>
        <taxon>Magnoliopsida</taxon>
        <taxon>eudicotyledons</taxon>
        <taxon>Gunneridae</taxon>
        <taxon>Pentapetalae</taxon>
        <taxon>asterids</taxon>
        <taxon>lamiids</taxon>
        <taxon>Solanales</taxon>
        <taxon>Solanaceae</taxon>
        <taxon>Solanoideae</taxon>
        <taxon>Datureae</taxon>
        <taxon>Datura</taxon>
    </lineage>
</organism>
<evidence type="ECO:0000256" key="3">
    <source>
        <dbReference type="ARBA" id="ARBA00022617"/>
    </source>
</evidence>
<reference evidence="12 13" key="1">
    <citation type="journal article" date="2021" name="BMC Genomics">
        <title>Datura genome reveals duplications of psychoactive alkaloid biosynthetic genes and high mutation rate following tissue culture.</title>
        <authorList>
            <person name="Rajewski A."/>
            <person name="Carter-House D."/>
            <person name="Stajich J."/>
            <person name="Litt A."/>
        </authorList>
    </citation>
    <scope>NUCLEOTIDE SEQUENCE [LARGE SCALE GENOMIC DNA]</scope>
    <source>
        <strain evidence="12">AR-01</strain>
    </source>
</reference>
<evidence type="ECO:0008006" key="14">
    <source>
        <dbReference type="Google" id="ProtNLM"/>
    </source>
</evidence>
<dbReference type="InterPro" id="IPR017972">
    <property type="entry name" value="Cyt_P450_CS"/>
</dbReference>
<evidence type="ECO:0000256" key="9">
    <source>
        <dbReference type="ARBA" id="ARBA00023033"/>
    </source>
</evidence>
<dbReference type="InterPro" id="IPR001128">
    <property type="entry name" value="Cyt_P450"/>
</dbReference>
<evidence type="ECO:0000256" key="5">
    <source>
        <dbReference type="ARBA" id="ARBA00022723"/>
    </source>
</evidence>
<keyword evidence="10" id="KW-0472">Membrane</keyword>
<sequence length="538" mass="61535">MLELMMNTKAMKRAKAELVEVGENKAIEEADVGCLPYLRCILKETLRIHPPSSHLTRKVEQDVQVCGYFVPKGSQVLVNVWAIDRDLDIWEDPLTFKPERIWGSTNLDFHDNNFELIHFGVGRRMCVGLPLAIRAIPAMLGSLLNSFDWILEGGNNIAPEDLEEKFGLILAKSYLSGQWVVDLRSVEVQHEQVRSSSNLVSKERAVGISNAGRAHKEKIQDSSDEEVADSLIEEFAPNRQNEVEQVAKETNEVITIRNIRGIKSKGATNKLKKLIIKYKVEIVALLEPFLDNSQIDGFKRILGVDQAAHNVNGKLWIFWKDALDCEPSYKEKTEKTWRQEFQGNAQWILQQKLKSHSRNLSTWSRNNIEEDTEDHDNVFIHVEPVITYEDNSKIQEVPTEEEVKEAVFSITSESAAGPDGGPIYLEHPQTPKPGNSLVKDFFRHSNWTIETLEADTNPGILQPPICFWEYGKNDLGMCIEASWNRFRQQQYQPKFGQLLELKRQKLSAQIDYFHYSKYSVLGFVEGEMLPKIQQQVDI</sequence>
<keyword evidence="6" id="KW-1133">Transmembrane helix</keyword>
<accession>A0ABS8T8E2</accession>
<protein>
    <recommendedName>
        <fullName evidence="14">Cytochrome P450</fullName>
    </recommendedName>
</protein>
<comment type="caution">
    <text evidence="12">The sequence shown here is derived from an EMBL/GenBank/DDBJ whole genome shotgun (WGS) entry which is preliminary data.</text>
</comment>
<dbReference type="Proteomes" id="UP000823775">
    <property type="component" value="Unassembled WGS sequence"/>
</dbReference>
<keyword evidence="7 11" id="KW-0560">Oxidoreductase</keyword>
<evidence type="ECO:0000256" key="7">
    <source>
        <dbReference type="ARBA" id="ARBA00023002"/>
    </source>
</evidence>
<keyword evidence="9 11" id="KW-0503">Monooxygenase</keyword>
<evidence type="ECO:0000256" key="1">
    <source>
        <dbReference type="ARBA" id="ARBA00004370"/>
    </source>
</evidence>
<evidence type="ECO:0000256" key="4">
    <source>
        <dbReference type="ARBA" id="ARBA00022692"/>
    </source>
</evidence>
<keyword evidence="4" id="KW-0812">Transmembrane</keyword>
<dbReference type="PRINTS" id="PR00465">
    <property type="entry name" value="EP450IV"/>
</dbReference>
<evidence type="ECO:0000256" key="6">
    <source>
        <dbReference type="ARBA" id="ARBA00022989"/>
    </source>
</evidence>
<dbReference type="PANTHER" id="PTHR47950">
    <property type="entry name" value="CYTOCHROME P450, FAMILY 76, SUBFAMILY C, POLYPEPTIDE 5-RELATED"/>
    <property type="match status" value="1"/>
</dbReference>
<comment type="subcellular location">
    <subcellularLocation>
        <location evidence="1">Membrane</location>
    </subcellularLocation>
</comment>
<dbReference type="PANTHER" id="PTHR47950:SF4">
    <property type="entry name" value="GERANIOL 8-HYDROXYLASE-LIKE"/>
    <property type="match status" value="1"/>
</dbReference>
<dbReference type="InterPro" id="IPR002403">
    <property type="entry name" value="Cyt_P450_E_grp-IV"/>
</dbReference>
<evidence type="ECO:0000256" key="8">
    <source>
        <dbReference type="ARBA" id="ARBA00023004"/>
    </source>
</evidence>
<dbReference type="Gene3D" id="1.10.630.10">
    <property type="entry name" value="Cytochrome P450"/>
    <property type="match status" value="1"/>
</dbReference>